<accession>A0A9D4G6U1</accession>
<dbReference type="Proteomes" id="UP000828390">
    <property type="component" value="Unassembled WGS sequence"/>
</dbReference>
<keyword evidence="2" id="KW-1185">Reference proteome</keyword>
<reference evidence="1" key="1">
    <citation type="journal article" date="2019" name="bioRxiv">
        <title>The Genome of the Zebra Mussel, Dreissena polymorpha: A Resource for Invasive Species Research.</title>
        <authorList>
            <person name="McCartney M.A."/>
            <person name="Auch B."/>
            <person name="Kono T."/>
            <person name="Mallez S."/>
            <person name="Zhang Y."/>
            <person name="Obille A."/>
            <person name="Becker A."/>
            <person name="Abrahante J.E."/>
            <person name="Garbe J."/>
            <person name="Badalamenti J.P."/>
            <person name="Herman A."/>
            <person name="Mangelson H."/>
            <person name="Liachko I."/>
            <person name="Sullivan S."/>
            <person name="Sone E.D."/>
            <person name="Koren S."/>
            <person name="Silverstein K.A.T."/>
            <person name="Beckman K.B."/>
            <person name="Gohl D.M."/>
        </authorList>
    </citation>
    <scope>NUCLEOTIDE SEQUENCE</scope>
    <source>
        <strain evidence="1">Duluth1</strain>
        <tissue evidence="1">Whole animal</tissue>
    </source>
</reference>
<organism evidence="1 2">
    <name type="scientific">Dreissena polymorpha</name>
    <name type="common">Zebra mussel</name>
    <name type="synonym">Mytilus polymorpha</name>
    <dbReference type="NCBI Taxonomy" id="45954"/>
    <lineage>
        <taxon>Eukaryota</taxon>
        <taxon>Metazoa</taxon>
        <taxon>Spiralia</taxon>
        <taxon>Lophotrochozoa</taxon>
        <taxon>Mollusca</taxon>
        <taxon>Bivalvia</taxon>
        <taxon>Autobranchia</taxon>
        <taxon>Heteroconchia</taxon>
        <taxon>Euheterodonta</taxon>
        <taxon>Imparidentia</taxon>
        <taxon>Neoheterodontei</taxon>
        <taxon>Myida</taxon>
        <taxon>Dreissenoidea</taxon>
        <taxon>Dreissenidae</taxon>
        <taxon>Dreissena</taxon>
    </lineage>
</organism>
<dbReference type="AlphaFoldDB" id="A0A9D4G6U1"/>
<sequence>MKCLFCRQSAELSETKCVNEHIVLNKNCIEYCSDTERTTLKLESDIGDNSTSVTSTSVSALTSGIKVISADSHDEDGRTIACIAKNGTSGEQDVKTNVDHCQVDDVTETLTSI</sequence>
<dbReference type="EMBL" id="JAIWYP010000006">
    <property type="protein sequence ID" value="KAH3811546.1"/>
    <property type="molecule type" value="Genomic_DNA"/>
</dbReference>
<reference evidence="1" key="2">
    <citation type="submission" date="2020-11" db="EMBL/GenBank/DDBJ databases">
        <authorList>
            <person name="McCartney M.A."/>
            <person name="Auch B."/>
            <person name="Kono T."/>
            <person name="Mallez S."/>
            <person name="Becker A."/>
            <person name="Gohl D.M."/>
            <person name="Silverstein K.A.T."/>
            <person name="Koren S."/>
            <person name="Bechman K.B."/>
            <person name="Herman A."/>
            <person name="Abrahante J.E."/>
            <person name="Garbe J."/>
        </authorList>
    </citation>
    <scope>NUCLEOTIDE SEQUENCE</scope>
    <source>
        <strain evidence="1">Duluth1</strain>
        <tissue evidence="1">Whole animal</tissue>
    </source>
</reference>
<comment type="caution">
    <text evidence="1">The sequence shown here is derived from an EMBL/GenBank/DDBJ whole genome shotgun (WGS) entry which is preliminary data.</text>
</comment>
<evidence type="ECO:0000313" key="1">
    <source>
        <dbReference type="EMBL" id="KAH3811546.1"/>
    </source>
</evidence>
<evidence type="ECO:0000313" key="2">
    <source>
        <dbReference type="Proteomes" id="UP000828390"/>
    </source>
</evidence>
<name>A0A9D4G6U1_DREPO</name>
<protein>
    <submittedName>
        <fullName evidence="1">Uncharacterized protein</fullName>
    </submittedName>
</protein>
<proteinExistence type="predicted"/>
<gene>
    <name evidence="1" type="ORF">DPMN_139956</name>
</gene>